<dbReference type="SMART" id="SM00862">
    <property type="entry name" value="Trans_reg_C"/>
    <property type="match status" value="1"/>
</dbReference>
<dbReference type="CDD" id="cd00383">
    <property type="entry name" value="trans_reg_C"/>
    <property type="match status" value="1"/>
</dbReference>
<dbReference type="InterPro" id="IPR016032">
    <property type="entry name" value="Sig_transdc_resp-reg_C-effctor"/>
</dbReference>
<dbReference type="InterPro" id="IPR000253">
    <property type="entry name" value="FHA_dom"/>
</dbReference>
<evidence type="ECO:0000256" key="3">
    <source>
        <dbReference type="ARBA" id="ARBA00023163"/>
    </source>
</evidence>
<keyword evidence="8" id="KW-1185">Reference proteome</keyword>
<dbReference type="InterPro" id="IPR001867">
    <property type="entry name" value="OmpR/PhoB-type_DNA-bd"/>
</dbReference>
<dbReference type="SMART" id="SM00240">
    <property type="entry name" value="FHA"/>
    <property type="match status" value="1"/>
</dbReference>
<feature type="domain" description="FHA" evidence="5">
    <location>
        <begin position="28"/>
        <end position="80"/>
    </location>
</feature>
<evidence type="ECO:0000259" key="5">
    <source>
        <dbReference type="PROSITE" id="PS50006"/>
    </source>
</evidence>
<dbReference type="PROSITE" id="PS50006">
    <property type="entry name" value="FHA_DOMAIN"/>
    <property type="match status" value="1"/>
</dbReference>
<name>A0A7Z2VHB6_9BACL</name>
<evidence type="ECO:0000256" key="1">
    <source>
        <dbReference type="ARBA" id="ARBA00023015"/>
    </source>
</evidence>
<accession>A0A7Z2VHB6</accession>
<feature type="DNA-binding region" description="OmpR/PhoB-type" evidence="4">
    <location>
        <begin position="122"/>
        <end position="224"/>
    </location>
</feature>
<dbReference type="CDD" id="cd00060">
    <property type="entry name" value="FHA"/>
    <property type="match status" value="1"/>
</dbReference>
<dbReference type="Pfam" id="PF00498">
    <property type="entry name" value="FHA"/>
    <property type="match status" value="1"/>
</dbReference>
<proteinExistence type="predicted"/>
<evidence type="ECO:0000313" key="8">
    <source>
        <dbReference type="Proteomes" id="UP000502248"/>
    </source>
</evidence>
<dbReference type="GO" id="GO:0003677">
    <property type="term" value="F:DNA binding"/>
    <property type="evidence" value="ECO:0007669"/>
    <property type="project" value="UniProtKB-UniRule"/>
</dbReference>
<dbReference type="Gene3D" id="1.10.10.10">
    <property type="entry name" value="Winged helix-like DNA-binding domain superfamily/Winged helix DNA-binding domain"/>
    <property type="match status" value="1"/>
</dbReference>
<evidence type="ECO:0000259" key="6">
    <source>
        <dbReference type="PROSITE" id="PS51755"/>
    </source>
</evidence>
<dbReference type="SUPFAM" id="SSF49879">
    <property type="entry name" value="SMAD/FHA domain"/>
    <property type="match status" value="1"/>
</dbReference>
<dbReference type="Proteomes" id="UP000502248">
    <property type="component" value="Chromosome"/>
</dbReference>
<evidence type="ECO:0000313" key="7">
    <source>
        <dbReference type="EMBL" id="QJD83041.1"/>
    </source>
</evidence>
<reference evidence="7 8" key="1">
    <citation type="submission" date="2020-04" db="EMBL/GenBank/DDBJ databases">
        <title>Genome sequencing of novel species.</title>
        <authorList>
            <person name="Heo J."/>
            <person name="Kim S.-J."/>
            <person name="Kim J.-S."/>
            <person name="Hong S.-B."/>
            <person name="Kwon S.-W."/>
        </authorList>
    </citation>
    <scope>NUCLEOTIDE SEQUENCE [LARGE SCALE GENOMIC DNA]</scope>
    <source>
        <strain evidence="7 8">MFER-1</strain>
    </source>
</reference>
<protein>
    <submittedName>
        <fullName evidence="7">FHA domain-containing protein</fullName>
    </submittedName>
</protein>
<dbReference type="EMBL" id="CP051680">
    <property type="protein sequence ID" value="QJD83041.1"/>
    <property type="molecule type" value="Genomic_DNA"/>
</dbReference>
<dbReference type="Gene3D" id="2.60.200.20">
    <property type="match status" value="1"/>
</dbReference>
<dbReference type="Pfam" id="PF00486">
    <property type="entry name" value="Trans_reg_C"/>
    <property type="match status" value="1"/>
</dbReference>
<gene>
    <name evidence="7" type="ORF">HH215_07555</name>
</gene>
<sequence length="232" mass="26681">MSLNSCLVVVRGFPYDEGSTLQIQRNSVILGRKDAEWEPDIGFENVYVSRKQASISYENGNYTVMDFDSKHGTEVNGIKLTPFVPSALRSSDVITFAKGMICLTFSTRMWEETMDFSPVTHASAASASDDYQLDPVRQLLVLQDLNYSFSDKEYKCLELLLRKERQFVGKEEIIRYVWPERYEEDEIPAASSEEINSLLYRIRKKTHPVISIENIRGKGYILTLSRFAEKYV</sequence>
<dbReference type="GO" id="GO:0006355">
    <property type="term" value="P:regulation of DNA-templated transcription"/>
    <property type="evidence" value="ECO:0007669"/>
    <property type="project" value="InterPro"/>
</dbReference>
<feature type="domain" description="OmpR/PhoB-type" evidence="6">
    <location>
        <begin position="122"/>
        <end position="224"/>
    </location>
</feature>
<dbReference type="PROSITE" id="PS51755">
    <property type="entry name" value="OMPR_PHOB"/>
    <property type="match status" value="1"/>
</dbReference>
<dbReference type="SUPFAM" id="SSF46894">
    <property type="entry name" value="C-terminal effector domain of the bipartite response regulators"/>
    <property type="match status" value="1"/>
</dbReference>
<dbReference type="InterPro" id="IPR008984">
    <property type="entry name" value="SMAD_FHA_dom_sf"/>
</dbReference>
<dbReference type="KEGG" id="cheb:HH215_07555"/>
<organism evidence="7 8">
    <name type="scientific">Cohnella herbarum</name>
    <dbReference type="NCBI Taxonomy" id="2728023"/>
    <lineage>
        <taxon>Bacteria</taxon>
        <taxon>Bacillati</taxon>
        <taxon>Bacillota</taxon>
        <taxon>Bacilli</taxon>
        <taxon>Bacillales</taxon>
        <taxon>Paenibacillaceae</taxon>
        <taxon>Cohnella</taxon>
    </lineage>
</organism>
<evidence type="ECO:0000256" key="4">
    <source>
        <dbReference type="PROSITE-ProRule" id="PRU01091"/>
    </source>
</evidence>
<dbReference type="AlphaFoldDB" id="A0A7Z2VHB6"/>
<keyword evidence="2 4" id="KW-0238">DNA-binding</keyword>
<keyword evidence="1" id="KW-0805">Transcription regulation</keyword>
<keyword evidence="3" id="KW-0804">Transcription</keyword>
<dbReference type="GO" id="GO:0000160">
    <property type="term" value="P:phosphorelay signal transduction system"/>
    <property type="evidence" value="ECO:0007669"/>
    <property type="project" value="InterPro"/>
</dbReference>
<dbReference type="InterPro" id="IPR036388">
    <property type="entry name" value="WH-like_DNA-bd_sf"/>
</dbReference>
<dbReference type="RefSeq" id="WP_169279338.1">
    <property type="nucleotide sequence ID" value="NZ_CP051680.1"/>
</dbReference>
<evidence type="ECO:0000256" key="2">
    <source>
        <dbReference type="ARBA" id="ARBA00023125"/>
    </source>
</evidence>